<evidence type="ECO:0000313" key="2">
    <source>
        <dbReference type="EMBL" id="TET44438.1"/>
    </source>
</evidence>
<sequence length="174" mass="20437">MKMGFYQAQHHRLIELDSSIRSGRYPNCTTFAKKWECSRRTVQRDITYLRYSLGAPIEYDRDRRGYYYTDPSWTLTEMKLTEAELFLLLVAVRMAEQFRGTPLAQNLDSIFQKIRSILTDEVTVDPSYFTTQLVSFHGHPTREISQKVWVKMLKGLRTKRVIRIAYAKPDGKDA</sequence>
<comment type="caution">
    <text evidence="2">The sequence shown here is derived from an EMBL/GenBank/DDBJ whole genome shotgun (WGS) entry which is preliminary data.</text>
</comment>
<dbReference type="Proteomes" id="UP000315525">
    <property type="component" value="Unassembled WGS sequence"/>
</dbReference>
<evidence type="ECO:0000313" key="3">
    <source>
        <dbReference type="Proteomes" id="UP000315525"/>
    </source>
</evidence>
<dbReference type="InterPro" id="IPR051534">
    <property type="entry name" value="CBASS_pafABC_assoc_protein"/>
</dbReference>
<dbReference type="EMBL" id="SOJN01000124">
    <property type="protein sequence ID" value="TET44438.1"/>
    <property type="molecule type" value="Genomic_DNA"/>
</dbReference>
<reference evidence="2 3" key="1">
    <citation type="submission" date="2019-03" db="EMBL/GenBank/DDBJ databases">
        <title>Metabolic potential of uncultured bacteria and archaea associated with petroleum seepage in deep-sea sediments.</title>
        <authorList>
            <person name="Dong X."/>
            <person name="Hubert C."/>
        </authorList>
    </citation>
    <scope>NUCLEOTIDE SEQUENCE [LARGE SCALE GENOMIC DNA]</scope>
    <source>
        <strain evidence="2">E44_bin18</strain>
    </source>
</reference>
<dbReference type="AlphaFoldDB" id="A0A523UPH2"/>
<dbReference type="Gene3D" id="1.10.10.10">
    <property type="entry name" value="Winged helix-like DNA-binding domain superfamily/Winged helix DNA-binding domain"/>
    <property type="match status" value="1"/>
</dbReference>
<accession>A0A523UPH2</accession>
<feature type="non-terminal residue" evidence="2">
    <location>
        <position position="174"/>
    </location>
</feature>
<name>A0A523UPH2_UNCT6</name>
<feature type="domain" description="Helix-turn-helix type 11" evidence="1">
    <location>
        <begin position="29"/>
        <end position="66"/>
    </location>
</feature>
<evidence type="ECO:0000259" key="1">
    <source>
        <dbReference type="Pfam" id="PF08279"/>
    </source>
</evidence>
<organism evidence="2 3">
    <name type="scientific">candidate division TA06 bacterium</name>
    <dbReference type="NCBI Taxonomy" id="2250710"/>
    <lineage>
        <taxon>Bacteria</taxon>
        <taxon>Bacteria division TA06</taxon>
    </lineage>
</organism>
<dbReference type="PANTHER" id="PTHR34580">
    <property type="match status" value="1"/>
</dbReference>
<dbReference type="PANTHER" id="PTHR34580:SF9">
    <property type="entry name" value="SLL5097 PROTEIN"/>
    <property type="match status" value="1"/>
</dbReference>
<dbReference type="Pfam" id="PF08279">
    <property type="entry name" value="HTH_11"/>
    <property type="match status" value="1"/>
</dbReference>
<gene>
    <name evidence="2" type="ORF">E3J62_10365</name>
</gene>
<dbReference type="InterPro" id="IPR013196">
    <property type="entry name" value="HTH_11"/>
</dbReference>
<proteinExistence type="predicted"/>
<dbReference type="InterPro" id="IPR036388">
    <property type="entry name" value="WH-like_DNA-bd_sf"/>
</dbReference>
<protein>
    <submittedName>
        <fullName evidence="2">HTH domain-containing protein</fullName>
    </submittedName>
</protein>